<protein>
    <submittedName>
        <fullName evidence="1">Uncharacterized protein</fullName>
    </submittedName>
</protein>
<evidence type="ECO:0000313" key="2">
    <source>
        <dbReference type="Proteomes" id="UP000265520"/>
    </source>
</evidence>
<dbReference type="Proteomes" id="UP000265520">
    <property type="component" value="Unassembled WGS sequence"/>
</dbReference>
<proteinExistence type="predicted"/>
<reference evidence="1 2" key="1">
    <citation type="journal article" date="2018" name="Front. Plant Sci.">
        <title>Red Clover (Trifolium pratense) and Zigzag Clover (T. medium) - A Picture of Genomic Similarities and Differences.</title>
        <authorList>
            <person name="Dluhosova J."/>
            <person name="Istvanek J."/>
            <person name="Nedelnik J."/>
            <person name="Repkova J."/>
        </authorList>
    </citation>
    <scope>NUCLEOTIDE SEQUENCE [LARGE SCALE GENOMIC DNA]</scope>
    <source>
        <strain evidence="2">cv. 10/8</strain>
        <tissue evidence="1">Leaf</tissue>
    </source>
</reference>
<dbReference type="EMBL" id="LXQA011343147">
    <property type="protein sequence ID" value="MCI93949.1"/>
    <property type="molecule type" value="Genomic_DNA"/>
</dbReference>
<accession>A0A392W2G5</accession>
<keyword evidence="2" id="KW-1185">Reference proteome</keyword>
<sequence>MCIGVTRVSDTDACNVVRIEIRCVGLYNLTSYSRPNEFRLCS</sequence>
<name>A0A392W2G5_9FABA</name>
<dbReference type="AlphaFoldDB" id="A0A392W2G5"/>
<comment type="caution">
    <text evidence="1">The sequence shown here is derived from an EMBL/GenBank/DDBJ whole genome shotgun (WGS) entry which is preliminary data.</text>
</comment>
<evidence type="ECO:0000313" key="1">
    <source>
        <dbReference type="EMBL" id="MCI93949.1"/>
    </source>
</evidence>
<feature type="non-terminal residue" evidence="1">
    <location>
        <position position="42"/>
    </location>
</feature>
<organism evidence="1 2">
    <name type="scientific">Trifolium medium</name>
    <dbReference type="NCBI Taxonomy" id="97028"/>
    <lineage>
        <taxon>Eukaryota</taxon>
        <taxon>Viridiplantae</taxon>
        <taxon>Streptophyta</taxon>
        <taxon>Embryophyta</taxon>
        <taxon>Tracheophyta</taxon>
        <taxon>Spermatophyta</taxon>
        <taxon>Magnoliopsida</taxon>
        <taxon>eudicotyledons</taxon>
        <taxon>Gunneridae</taxon>
        <taxon>Pentapetalae</taxon>
        <taxon>rosids</taxon>
        <taxon>fabids</taxon>
        <taxon>Fabales</taxon>
        <taxon>Fabaceae</taxon>
        <taxon>Papilionoideae</taxon>
        <taxon>50 kb inversion clade</taxon>
        <taxon>NPAAA clade</taxon>
        <taxon>Hologalegina</taxon>
        <taxon>IRL clade</taxon>
        <taxon>Trifolieae</taxon>
        <taxon>Trifolium</taxon>
    </lineage>
</organism>